<evidence type="ECO:0000259" key="2">
    <source>
        <dbReference type="Pfam" id="PF01850"/>
    </source>
</evidence>
<dbReference type="Gene3D" id="3.40.50.1010">
    <property type="entry name" value="5'-nuclease"/>
    <property type="match status" value="1"/>
</dbReference>
<dbReference type="EMBL" id="WJPP01000005">
    <property type="protein sequence ID" value="MRH79094.1"/>
    <property type="molecule type" value="Genomic_DNA"/>
</dbReference>
<keyword evidence="1" id="KW-0460">Magnesium</keyword>
<dbReference type="SUPFAM" id="SSF88723">
    <property type="entry name" value="PIN domain-like"/>
    <property type="match status" value="1"/>
</dbReference>
<evidence type="ECO:0000313" key="4">
    <source>
        <dbReference type="Proteomes" id="UP000433788"/>
    </source>
</evidence>
<dbReference type="RefSeq" id="WP_153720133.1">
    <property type="nucleotide sequence ID" value="NZ_WJPP01000005.1"/>
</dbReference>
<proteinExistence type="predicted"/>
<dbReference type="InterPro" id="IPR002716">
    <property type="entry name" value="PIN_dom"/>
</dbReference>
<feature type="domain" description="PIN" evidence="2">
    <location>
        <begin position="3"/>
        <end position="131"/>
    </location>
</feature>
<dbReference type="PANTHER" id="PTHR35901:SF1">
    <property type="entry name" value="EXONUCLEASE VAPC9"/>
    <property type="match status" value="1"/>
</dbReference>
<protein>
    <submittedName>
        <fullName evidence="3">PIN domain-containing protein</fullName>
    </submittedName>
</protein>
<evidence type="ECO:0000313" key="3">
    <source>
        <dbReference type="EMBL" id="MRH79094.1"/>
    </source>
</evidence>
<reference evidence="3 4" key="1">
    <citation type="submission" date="2019-11" db="EMBL/GenBank/DDBJ databases">
        <authorList>
            <person name="Zhang X.Y."/>
        </authorList>
    </citation>
    <scope>NUCLEOTIDE SEQUENCE [LARGE SCALE GENOMIC DNA]</scope>
    <source>
        <strain evidence="3 4">C176</strain>
    </source>
</reference>
<sequence>MNVVLDASAALAWIFERQAPEEVAQADQLLDNLETQSAWVPALWHIEVANALLVAERRGVVTEAQISVYLTRLSQLPIETDATPSAARQEAVMLLARRMNLSAYDATYLDLALRADAWLATFDQKLAAAARGLGLSSF</sequence>
<evidence type="ECO:0000256" key="1">
    <source>
        <dbReference type="ARBA" id="ARBA00022842"/>
    </source>
</evidence>
<gene>
    <name evidence="3" type="ORF">GH984_10325</name>
</gene>
<dbReference type="Proteomes" id="UP000433788">
    <property type="component" value="Unassembled WGS sequence"/>
</dbReference>
<dbReference type="CDD" id="cd09873">
    <property type="entry name" value="PIN_Pae0151-like"/>
    <property type="match status" value="1"/>
</dbReference>
<dbReference type="InterPro" id="IPR044153">
    <property type="entry name" value="PIN_Pae0151-like"/>
</dbReference>
<dbReference type="InterPro" id="IPR029060">
    <property type="entry name" value="PIN-like_dom_sf"/>
</dbReference>
<accession>A0A6N7R1X5</accession>
<organism evidence="3 4">
    <name type="scientific">Spiribacter salilacus</name>
    <dbReference type="NCBI Taxonomy" id="2664894"/>
    <lineage>
        <taxon>Bacteria</taxon>
        <taxon>Pseudomonadati</taxon>
        <taxon>Pseudomonadota</taxon>
        <taxon>Gammaproteobacteria</taxon>
        <taxon>Chromatiales</taxon>
        <taxon>Ectothiorhodospiraceae</taxon>
        <taxon>Spiribacter</taxon>
    </lineage>
</organism>
<dbReference type="AlphaFoldDB" id="A0A6N7R1X5"/>
<comment type="caution">
    <text evidence="3">The sequence shown here is derived from an EMBL/GenBank/DDBJ whole genome shotgun (WGS) entry which is preliminary data.</text>
</comment>
<keyword evidence="4" id="KW-1185">Reference proteome</keyword>
<dbReference type="Pfam" id="PF01850">
    <property type="entry name" value="PIN"/>
    <property type="match status" value="1"/>
</dbReference>
<dbReference type="InterPro" id="IPR051619">
    <property type="entry name" value="TypeII_TA_RNase_PINc/VapC"/>
</dbReference>
<name>A0A6N7R1X5_9GAMM</name>
<dbReference type="PANTHER" id="PTHR35901">
    <property type="entry name" value="RIBONUCLEASE VAPC3"/>
    <property type="match status" value="1"/>
</dbReference>